<dbReference type="GO" id="GO:0006351">
    <property type="term" value="P:DNA-templated transcription"/>
    <property type="evidence" value="ECO:0007669"/>
    <property type="project" value="InterPro"/>
</dbReference>
<evidence type="ECO:0000256" key="3">
    <source>
        <dbReference type="ARBA" id="ARBA00023242"/>
    </source>
</evidence>
<dbReference type="EMBL" id="MU004236">
    <property type="protein sequence ID" value="KAF2668195.1"/>
    <property type="molecule type" value="Genomic_DNA"/>
</dbReference>
<dbReference type="InterPro" id="IPR007219">
    <property type="entry name" value="XnlR_reg_dom"/>
</dbReference>
<keyword evidence="2" id="KW-0804">Transcription</keyword>
<dbReference type="PANTHER" id="PTHR47424">
    <property type="entry name" value="REGULATORY PROTEIN GAL4"/>
    <property type="match status" value="1"/>
</dbReference>
<dbReference type="SMART" id="SM00906">
    <property type="entry name" value="Fungal_trans"/>
    <property type="match status" value="1"/>
</dbReference>
<dbReference type="GO" id="GO:0000981">
    <property type="term" value="F:DNA-binding transcription factor activity, RNA polymerase II-specific"/>
    <property type="evidence" value="ECO:0007669"/>
    <property type="project" value="TreeGrafter"/>
</dbReference>
<organism evidence="6 7">
    <name type="scientific">Microthyrium microscopicum</name>
    <dbReference type="NCBI Taxonomy" id="703497"/>
    <lineage>
        <taxon>Eukaryota</taxon>
        <taxon>Fungi</taxon>
        <taxon>Dikarya</taxon>
        <taxon>Ascomycota</taxon>
        <taxon>Pezizomycotina</taxon>
        <taxon>Dothideomycetes</taxon>
        <taxon>Dothideomycetes incertae sedis</taxon>
        <taxon>Microthyriales</taxon>
        <taxon>Microthyriaceae</taxon>
        <taxon>Microthyrium</taxon>
    </lineage>
</organism>
<accession>A0A6A6U7E7</accession>
<dbReference type="AlphaFoldDB" id="A0A6A6U7E7"/>
<feature type="region of interest" description="Disordered" evidence="4">
    <location>
        <begin position="59"/>
        <end position="78"/>
    </location>
</feature>
<dbReference type="InterPro" id="IPR051127">
    <property type="entry name" value="Fungal_SecMet_Regulators"/>
</dbReference>
<name>A0A6A6U7E7_9PEZI</name>
<protein>
    <recommendedName>
        <fullName evidence="5">Xylanolytic transcriptional activator regulatory domain-containing protein</fullName>
    </recommendedName>
</protein>
<feature type="domain" description="Xylanolytic transcriptional activator regulatory" evidence="5">
    <location>
        <begin position="319"/>
        <end position="393"/>
    </location>
</feature>
<evidence type="ECO:0000259" key="5">
    <source>
        <dbReference type="SMART" id="SM00906"/>
    </source>
</evidence>
<evidence type="ECO:0000256" key="2">
    <source>
        <dbReference type="ARBA" id="ARBA00023163"/>
    </source>
</evidence>
<keyword evidence="3" id="KW-0539">Nucleus</keyword>
<dbReference type="Proteomes" id="UP000799302">
    <property type="component" value="Unassembled WGS sequence"/>
</dbReference>
<proteinExistence type="predicted"/>
<dbReference type="GO" id="GO:0000978">
    <property type="term" value="F:RNA polymerase II cis-regulatory region sequence-specific DNA binding"/>
    <property type="evidence" value="ECO:0007669"/>
    <property type="project" value="TreeGrafter"/>
</dbReference>
<keyword evidence="7" id="KW-1185">Reference proteome</keyword>
<sequence length="817" mass="89445">MARKKQRIEQRHLESAANQPPRAQMSPPHIGAMAPAPYNSSIAAVLNNMPTSHSNSFAIPAPVGPPPPTATAAGTATADESMTRAARSLQQFSQFRASNEDRTKSFLSIVSNLSGQEGEALVYSQSRMLEDSNNRLLYIGDSATLAFIGLLRNSIEPLVPGCDFVSDPRRHMITEPQLTVIGKTPLNNMFPTQSTAKLLTRYFFLHTAGMVTVFDQEQFYNLLERTYSDPLAAESENLCLINLVFAIGFMLATPEPGSEEAEVIEGLKNSNPDRGEIFYINAKSQCDPQTGLEDADFWSCQALLLMTIFMMTKGKRNTAFVLLGMAIRSAYALGLHREECLRIFDHPDQLLRRNCWKSLFNMDRFLSLSMGRPTAIFEDEIYGHASPRASISSGISDEQVPSPNFIPAVDPIDVASRVCSAIGIVLKKTYQQKRVSTAIAQDIASLLRQLDTRMPLSLRWQDPHYPKSPNATATMHVNLFLTHSVILLTRPFFLYVLNHELSRLTTVAGQPLPAKRRGFNNMMAYSEACVSAATHTVAIVRGAYDAKILPRRNPLVVYFLSSAAFILLSNDFCKLHKHGAAAKCIRDAFEIMDYCGNRDHDGDEQADRLVYIMKTLSDAVDIFRGKQDDDNQLPPMMPSGASNGDITPLPSAQTFGAPGPYGPGTGTPFHTPFQQPSSPFSQAATTNYTTTASIPPNYRPVGKSTSSTPTPLEPLAPSGPNNPLSPIPNRTPLPAAALNSMNYNINNGVAFPPLLEFADSFNTGDNMSIQDDGSNAADEHIDLDSFYSMWQPGPVMQPTNGNGISAQPDGIMYGMEG</sequence>
<dbReference type="Pfam" id="PF04082">
    <property type="entry name" value="Fungal_trans"/>
    <property type="match status" value="1"/>
</dbReference>
<dbReference type="GO" id="GO:0008270">
    <property type="term" value="F:zinc ion binding"/>
    <property type="evidence" value="ECO:0007669"/>
    <property type="project" value="InterPro"/>
</dbReference>
<evidence type="ECO:0000256" key="1">
    <source>
        <dbReference type="ARBA" id="ARBA00023015"/>
    </source>
</evidence>
<dbReference type="GO" id="GO:0000435">
    <property type="term" value="P:positive regulation of transcription from RNA polymerase II promoter by galactose"/>
    <property type="evidence" value="ECO:0007669"/>
    <property type="project" value="TreeGrafter"/>
</dbReference>
<evidence type="ECO:0000313" key="7">
    <source>
        <dbReference type="Proteomes" id="UP000799302"/>
    </source>
</evidence>
<keyword evidence="1" id="KW-0805">Transcription regulation</keyword>
<dbReference type="PANTHER" id="PTHR47424:SF9">
    <property type="entry name" value="TAH-2"/>
    <property type="match status" value="1"/>
</dbReference>
<gene>
    <name evidence="6" type="ORF">BT63DRAFT_270332</name>
</gene>
<dbReference type="CDD" id="cd12148">
    <property type="entry name" value="fungal_TF_MHR"/>
    <property type="match status" value="1"/>
</dbReference>
<evidence type="ECO:0000313" key="6">
    <source>
        <dbReference type="EMBL" id="KAF2668195.1"/>
    </source>
</evidence>
<feature type="region of interest" description="Disordered" evidence="4">
    <location>
        <begin position="690"/>
        <end position="730"/>
    </location>
</feature>
<feature type="region of interest" description="Disordered" evidence="4">
    <location>
        <begin position="1"/>
        <end position="34"/>
    </location>
</feature>
<evidence type="ECO:0000256" key="4">
    <source>
        <dbReference type="SAM" id="MobiDB-lite"/>
    </source>
</evidence>
<reference evidence="6" key="1">
    <citation type="journal article" date="2020" name="Stud. Mycol.">
        <title>101 Dothideomycetes genomes: a test case for predicting lifestyles and emergence of pathogens.</title>
        <authorList>
            <person name="Haridas S."/>
            <person name="Albert R."/>
            <person name="Binder M."/>
            <person name="Bloem J."/>
            <person name="Labutti K."/>
            <person name="Salamov A."/>
            <person name="Andreopoulos B."/>
            <person name="Baker S."/>
            <person name="Barry K."/>
            <person name="Bills G."/>
            <person name="Bluhm B."/>
            <person name="Cannon C."/>
            <person name="Castanera R."/>
            <person name="Culley D."/>
            <person name="Daum C."/>
            <person name="Ezra D."/>
            <person name="Gonzalez J."/>
            <person name="Henrissat B."/>
            <person name="Kuo A."/>
            <person name="Liang C."/>
            <person name="Lipzen A."/>
            <person name="Lutzoni F."/>
            <person name="Magnuson J."/>
            <person name="Mondo S."/>
            <person name="Nolan M."/>
            <person name="Ohm R."/>
            <person name="Pangilinan J."/>
            <person name="Park H.-J."/>
            <person name="Ramirez L."/>
            <person name="Alfaro M."/>
            <person name="Sun H."/>
            <person name="Tritt A."/>
            <person name="Yoshinaga Y."/>
            <person name="Zwiers L.-H."/>
            <person name="Turgeon B."/>
            <person name="Goodwin S."/>
            <person name="Spatafora J."/>
            <person name="Crous P."/>
            <person name="Grigoriev I."/>
        </authorList>
    </citation>
    <scope>NUCLEOTIDE SEQUENCE</scope>
    <source>
        <strain evidence="6">CBS 115976</strain>
    </source>
</reference>
<dbReference type="OrthoDB" id="4064873at2759"/>
<dbReference type="GO" id="GO:0005634">
    <property type="term" value="C:nucleus"/>
    <property type="evidence" value="ECO:0007669"/>
    <property type="project" value="TreeGrafter"/>
</dbReference>